<protein>
    <submittedName>
        <fullName evidence="6">NR LBD domain-containing protein</fullName>
    </submittedName>
</protein>
<evidence type="ECO:0000256" key="2">
    <source>
        <dbReference type="ARBA" id="ARBA00023163"/>
    </source>
</evidence>
<dbReference type="PANTHER" id="PTHR47630">
    <property type="entry name" value="NUCLEAR HORMONE RECEPTOR FAMILY-RELATED-RELATED"/>
    <property type="match status" value="1"/>
</dbReference>
<dbReference type="SUPFAM" id="SSF48508">
    <property type="entry name" value="Nuclear receptor ligand-binding domain"/>
    <property type="match status" value="1"/>
</dbReference>
<evidence type="ECO:0000313" key="5">
    <source>
        <dbReference type="Proteomes" id="UP000050761"/>
    </source>
</evidence>
<proteinExistence type="predicted"/>
<accession>A0A183GII0</accession>
<dbReference type="InterPro" id="IPR035500">
    <property type="entry name" value="NHR-like_dom_sf"/>
</dbReference>
<keyword evidence="3" id="KW-0675">Receptor</keyword>
<reference evidence="6" key="2">
    <citation type="submission" date="2019-09" db="UniProtKB">
        <authorList>
            <consortium name="WormBaseParasite"/>
        </authorList>
    </citation>
    <scope>IDENTIFICATION</scope>
</reference>
<evidence type="ECO:0000256" key="1">
    <source>
        <dbReference type="ARBA" id="ARBA00023015"/>
    </source>
</evidence>
<evidence type="ECO:0000256" key="3">
    <source>
        <dbReference type="ARBA" id="ARBA00023170"/>
    </source>
</evidence>
<dbReference type="OrthoDB" id="5808658at2759"/>
<accession>A0A3P8GCK8</accession>
<gene>
    <name evidence="4" type="ORF">HPBE_LOCUS22440</name>
</gene>
<evidence type="ECO:0000313" key="4">
    <source>
        <dbReference type="EMBL" id="VDP32619.1"/>
    </source>
</evidence>
<name>A0A183GII0_HELPZ</name>
<dbReference type="InterPro" id="IPR052499">
    <property type="entry name" value="C.elegans_NHRs"/>
</dbReference>
<dbReference type="PANTHER" id="PTHR47630:SF1">
    <property type="entry name" value="NUCLEAR HORMONE RECEPTOR FAMILY MEMBER NHR-4"/>
    <property type="match status" value="1"/>
</dbReference>
<keyword evidence="2" id="KW-0804">Transcription</keyword>
<dbReference type="Proteomes" id="UP000050761">
    <property type="component" value="Unassembled WGS sequence"/>
</dbReference>
<dbReference type="WBParaSite" id="HPBE_0002244101-mRNA-1">
    <property type="protein sequence ID" value="HPBE_0002244101-mRNA-1"/>
    <property type="gene ID" value="HPBE_0002244101"/>
</dbReference>
<organism evidence="5 6">
    <name type="scientific">Heligmosomoides polygyrus</name>
    <name type="common">Parasitic roundworm</name>
    <dbReference type="NCBI Taxonomy" id="6339"/>
    <lineage>
        <taxon>Eukaryota</taxon>
        <taxon>Metazoa</taxon>
        <taxon>Ecdysozoa</taxon>
        <taxon>Nematoda</taxon>
        <taxon>Chromadorea</taxon>
        <taxon>Rhabditida</taxon>
        <taxon>Rhabditina</taxon>
        <taxon>Rhabditomorpha</taxon>
        <taxon>Strongyloidea</taxon>
        <taxon>Heligmosomidae</taxon>
        <taxon>Heligmosomoides</taxon>
    </lineage>
</organism>
<keyword evidence="5" id="KW-1185">Reference proteome</keyword>
<sequence length="111" mass="12680">MSLVDVLGKPHLCCGRTPMGWNQDQLVEQDNILDILKQVYCRTITHFADFVAGCPELSLLEDKNRLALCSANYCGYVLLMMVYNTYRSGCEGLLFPHGFKYSLSLKREEHE</sequence>
<keyword evidence="1" id="KW-0805">Transcription regulation</keyword>
<dbReference type="AlphaFoldDB" id="A0A183GII0"/>
<dbReference type="EMBL" id="UZAH01033996">
    <property type="protein sequence ID" value="VDP32619.1"/>
    <property type="molecule type" value="Genomic_DNA"/>
</dbReference>
<evidence type="ECO:0000313" key="6">
    <source>
        <dbReference type="WBParaSite" id="HPBE_0002244101-mRNA-1"/>
    </source>
</evidence>
<reference evidence="4 5" key="1">
    <citation type="submission" date="2018-11" db="EMBL/GenBank/DDBJ databases">
        <authorList>
            <consortium name="Pathogen Informatics"/>
        </authorList>
    </citation>
    <scope>NUCLEOTIDE SEQUENCE [LARGE SCALE GENOMIC DNA]</scope>
</reference>